<name>A0A2M9Z9X5_9LEPT</name>
<dbReference type="AlphaFoldDB" id="A0A2M9Z9X5"/>
<keyword evidence="5" id="KW-1185">Reference proteome</keyword>
<dbReference type="EMBL" id="NPDT01000006">
    <property type="protein sequence ID" value="PJZ65184.1"/>
    <property type="molecule type" value="Genomic_DNA"/>
</dbReference>
<comment type="caution">
    <text evidence="3">The sequence shown here is derived from an EMBL/GenBank/DDBJ whole genome shotgun (WGS) entry which is preliminary data.</text>
</comment>
<evidence type="ECO:0000313" key="3">
    <source>
        <dbReference type="EMBL" id="PJZ65184.1"/>
    </source>
</evidence>
<accession>A0A2M9Z9X5</accession>
<gene>
    <name evidence="2" type="ORF">ACE5IX_12120</name>
    <name evidence="3" type="ORF">CH371_14790</name>
</gene>
<reference evidence="2 5" key="2">
    <citation type="submission" date="2024-09" db="EMBL/GenBank/DDBJ databases">
        <title>Taxonomic and Genotyping Characterization of Leptospira Strains isolated from Multiple Sources in Colombia highlights the importance of intermediate species.</title>
        <authorList>
            <person name="Torres Higuera L."/>
            <person name="Rojas Tapias D."/>
            <person name="Jimenez Velasquez S."/>
            <person name="Renjifo Ibanez C."/>
        </authorList>
    </citation>
    <scope>NUCLEOTIDE SEQUENCE [LARGE SCALE GENOMIC DNA]</scope>
    <source>
        <strain evidence="2 5">Lep080</strain>
    </source>
</reference>
<dbReference type="RefSeq" id="WP_100759579.1">
    <property type="nucleotide sequence ID" value="NZ_JBHILI010000007.1"/>
</dbReference>
<reference evidence="3 4" key="1">
    <citation type="submission" date="2017-07" db="EMBL/GenBank/DDBJ databases">
        <title>Leptospira spp. isolated from tropical soils.</title>
        <authorList>
            <person name="Thibeaux R."/>
            <person name="Iraola G."/>
            <person name="Ferres I."/>
            <person name="Bierque E."/>
            <person name="Girault D."/>
            <person name="Soupe-Gilbert M.-E."/>
            <person name="Picardeau M."/>
            <person name="Goarant C."/>
        </authorList>
    </citation>
    <scope>NUCLEOTIDE SEQUENCE [LARGE SCALE GENOMIC DNA]</scope>
    <source>
        <strain evidence="3 4">FH2-C-A2</strain>
    </source>
</reference>
<sequence>MRRTDRANSKRPFKKKRSGFTLIEMTFAFLIAASWIGYVLMIVAEGVRLKRIAALQTEAAHLAKIKMAQVDSATLLQTDTSSGDIPGYKDWKFTTIIKDENIDLLKLAGKEGKKPEDLLGGSNSGQNDFIAKRTGNNQGSATGGLITVYHIYVTIEYPTGGVDTQGNKVKEQYTVETFKARNN</sequence>
<evidence type="ECO:0000256" key="1">
    <source>
        <dbReference type="SAM" id="Phobius"/>
    </source>
</evidence>
<evidence type="ECO:0000313" key="5">
    <source>
        <dbReference type="Proteomes" id="UP001580391"/>
    </source>
</evidence>
<organism evidence="3 4">
    <name type="scientific">Leptospira wolffii</name>
    <dbReference type="NCBI Taxonomy" id="409998"/>
    <lineage>
        <taxon>Bacteria</taxon>
        <taxon>Pseudomonadati</taxon>
        <taxon>Spirochaetota</taxon>
        <taxon>Spirochaetia</taxon>
        <taxon>Leptospirales</taxon>
        <taxon>Leptospiraceae</taxon>
        <taxon>Leptospira</taxon>
    </lineage>
</organism>
<evidence type="ECO:0000313" key="4">
    <source>
        <dbReference type="Proteomes" id="UP000231912"/>
    </source>
</evidence>
<dbReference type="Proteomes" id="UP001580391">
    <property type="component" value="Unassembled WGS sequence"/>
</dbReference>
<dbReference type="Proteomes" id="UP000231912">
    <property type="component" value="Unassembled WGS sequence"/>
</dbReference>
<evidence type="ECO:0000313" key="2">
    <source>
        <dbReference type="EMBL" id="MFB5737261.1"/>
    </source>
</evidence>
<keyword evidence="1" id="KW-0472">Membrane</keyword>
<keyword evidence="1" id="KW-0812">Transmembrane</keyword>
<proteinExistence type="predicted"/>
<dbReference type="EMBL" id="JBHILJ010000006">
    <property type="protein sequence ID" value="MFB5737261.1"/>
    <property type="molecule type" value="Genomic_DNA"/>
</dbReference>
<keyword evidence="1" id="KW-1133">Transmembrane helix</keyword>
<protein>
    <submittedName>
        <fullName evidence="3">Prepilin-type cleavage/methylation domain-containing protein</fullName>
    </submittedName>
    <submittedName>
        <fullName evidence="2">Type II secretion system protein</fullName>
    </submittedName>
</protein>
<feature type="transmembrane region" description="Helical" evidence="1">
    <location>
        <begin position="21"/>
        <end position="44"/>
    </location>
</feature>